<proteinExistence type="inferred from homology"/>
<reference evidence="11" key="1">
    <citation type="submission" date="2009-12" db="EMBL/GenBank/DDBJ databases">
        <title>Complete sequence of Treponema primitia strain ZAS-2.</title>
        <authorList>
            <person name="Tetu S.G."/>
            <person name="Matson E."/>
            <person name="Ren Q."/>
            <person name="Seshadri R."/>
            <person name="Elbourne L."/>
            <person name="Hassan K.A."/>
            <person name="Durkin A."/>
            <person name="Radune D."/>
            <person name="Mohamoud Y."/>
            <person name="Shay R."/>
            <person name="Jin S."/>
            <person name="Zhang X."/>
            <person name="Lucey K."/>
            <person name="Ballor N.R."/>
            <person name="Ottesen E."/>
            <person name="Rosenthal R."/>
            <person name="Allen A."/>
            <person name="Leadbetter J.R."/>
            <person name="Paulsen I.T."/>
        </authorList>
    </citation>
    <scope>NUCLEOTIDE SEQUENCE [LARGE SCALE GENOMIC DNA]</scope>
    <source>
        <strain evidence="11">ATCC BAA-887 / DSM 12427 / ZAS-2</strain>
    </source>
</reference>
<protein>
    <recommendedName>
        <fullName evidence="7">Thioredoxin reductase</fullName>
        <ecNumber evidence="7">1.8.1.9</ecNumber>
    </recommendedName>
</protein>
<evidence type="ECO:0000256" key="5">
    <source>
        <dbReference type="ARBA" id="ARBA00023157"/>
    </source>
</evidence>
<evidence type="ECO:0000313" key="10">
    <source>
        <dbReference type="EMBL" id="AEF84115.1"/>
    </source>
</evidence>
<dbReference type="GO" id="GO:0004791">
    <property type="term" value="F:thioredoxin-disulfide reductase (NADPH) activity"/>
    <property type="evidence" value="ECO:0007669"/>
    <property type="project" value="UniProtKB-UniRule"/>
</dbReference>
<evidence type="ECO:0000313" key="11">
    <source>
        <dbReference type="Proteomes" id="UP000009223"/>
    </source>
</evidence>
<dbReference type="SUPFAM" id="SSF51905">
    <property type="entry name" value="FAD/NAD(P)-binding domain"/>
    <property type="match status" value="1"/>
</dbReference>
<dbReference type="InterPro" id="IPR008255">
    <property type="entry name" value="Pyr_nucl-diS_OxRdtase_2_AS"/>
</dbReference>
<sequence length="308" mass="32814">MAQLEADLLILGAGPAGLSAAQYGSRANLKVLAIEQLSPGGQALSIDKLENYPGDPTPRSGFDFAEDMHRQAENFGAKILSDAVLSLKNEKNSFTAVLGSGGEIKARAVILATGATHRTLGIPGEAEFNGRGVSYCASCDGPFFKGKRILVVGGGDAACDEARFLAFLSDRVLLVHRRDKFRAQKSLAERVLHDPRIEVRLNTSPVKILGDKQVNAVILENTADHTQYEEPVNAVFIFVGTTPQTSLVPDAEKDEAGYIVTDQRMASSIPGIFVAGDVRASPFRQVVVAAAEGAIAAHCAAEYIENFC</sequence>
<accession>F5YP36</accession>
<comment type="catalytic activity">
    <reaction evidence="7">
        <text>[thioredoxin]-dithiol + NADP(+) = [thioredoxin]-disulfide + NADPH + H(+)</text>
        <dbReference type="Rhea" id="RHEA:20345"/>
        <dbReference type="Rhea" id="RHEA-COMP:10698"/>
        <dbReference type="Rhea" id="RHEA-COMP:10700"/>
        <dbReference type="ChEBI" id="CHEBI:15378"/>
        <dbReference type="ChEBI" id="CHEBI:29950"/>
        <dbReference type="ChEBI" id="CHEBI:50058"/>
        <dbReference type="ChEBI" id="CHEBI:57783"/>
        <dbReference type="ChEBI" id="CHEBI:58349"/>
        <dbReference type="EC" id="1.8.1.9"/>
    </reaction>
</comment>
<keyword evidence="5" id="KW-1015">Disulfide bond</keyword>
<dbReference type="HOGENOM" id="CLU_031864_5_3_12"/>
<dbReference type="InterPro" id="IPR023753">
    <property type="entry name" value="FAD/NAD-binding_dom"/>
</dbReference>
<dbReference type="KEGG" id="tpi:TREPR_3858"/>
<organism evidence="10 11">
    <name type="scientific">Treponema primitia (strain ATCC BAA-887 / DSM 12427 / ZAS-2)</name>
    <dbReference type="NCBI Taxonomy" id="545694"/>
    <lineage>
        <taxon>Bacteria</taxon>
        <taxon>Pseudomonadati</taxon>
        <taxon>Spirochaetota</taxon>
        <taxon>Spirochaetia</taxon>
        <taxon>Spirochaetales</taxon>
        <taxon>Treponemataceae</taxon>
        <taxon>Treponema</taxon>
    </lineage>
</organism>
<keyword evidence="4 7" id="KW-0560">Oxidoreductase</keyword>
<dbReference type="Pfam" id="PF07992">
    <property type="entry name" value="Pyr_redox_2"/>
    <property type="match status" value="1"/>
</dbReference>
<evidence type="ECO:0000256" key="3">
    <source>
        <dbReference type="ARBA" id="ARBA00022827"/>
    </source>
</evidence>
<keyword evidence="2 7" id="KW-0285">Flavoprotein</keyword>
<name>F5YP36_TREPZ</name>
<evidence type="ECO:0000259" key="9">
    <source>
        <dbReference type="Pfam" id="PF07992"/>
    </source>
</evidence>
<dbReference type="eggNOG" id="COG0492">
    <property type="taxonomic scope" value="Bacteria"/>
</dbReference>
<keyword evidence="8" id="KW-0521">NADP</keyword>
<comment type="cofactor">
    <cofactor evidence="8">
        <name>FAD</name>
        <dbReference type="ChEBI" id="CHEBI:57692"/>
    </cofactor>
    <text evidence="8">Binds 1 FAD per subunit.</text>
</comment>
<dbReference type="EC" id="1.8.1.9" evidence="7"/>
<dbReference type="EMBL" id="CP001843">
    <property type="protein sequence ID" value="AEF84115.1"/>
    <property type="molecule type" value="Genomic_DNA"/>
</dbReference>
<keyword evidence="11" id="KW-1185">Reference proteome</keyword>
<dbReference type="GO" id="GO:0005737">
    <property type="term" value="C:cytoplasm"/>
    <property type="evidence" value="ECO:0007669"/>
    <property type="project" value="InterPro"/>
</dbReference>
<evidence type="ECO:0000256" key="4">
    <source>
        <dbReference type="ARBA" id="ARBA00023002"/>
    </source>
</evidence>
<evidence type="ECO:0000256" key="8">
    <source>
        <dbReference type="RuleBase" id="RU003881"/>
    </source>
</evidence>
<reference evidence="10 11" key="2">
    <citation type="journal article" date="2011" name="ISME J.">
        <title>RNA-seq reveals cooperative metabolic interactions between two termite-gut spirochete species in co-culture.</title>
        <authorList>
            <person name="Rosenthal A.Z."/>
            <person name="Matson E.G."/>
            <person name="Eldar A."/>
            <person name="Leadbetter J.R."/>
        </authorList>
    </citation>
    <scope>NUCLEOTIDE SEQUENCE [LARGE SCALE GENOMIC DNA]</scope>
    <source>
        <strain evidence="11">ATCC BAA-887 / DSM 12427 / ZAS-2</strain>
    </source>
</reference>
<dbReference type="PRINTS" id="PR00368">
    <property type="entry name" value="FADPNR"/>
</dbReference>
<evidence type="ECO:0000256" key="7">
    <source>
        <dbReference type="RuleBase" id="RU003880"/>
    </source>
</evidence>
<dbReference type="GO" id="GO:0019430">
    <property type="term" value="P:removal of superoxide radicals"/>
    <property type="evidence" value="ECO:0007669"/>
    <property type="project" value="UniProtKB-UniRule"/>
</dbReference>
<evidence type="ECO:0000256" key="1">
    <source>
        <dbReference type="ARBA" id="ARBA00009333"/>
    </source>
</evidence>
<feature type="domain" description="FAD/NAD(P)-binding" evidence="9">
    <location>
        <begin position="7"/>
        <end position="293"/>
    </location>
</feature>
<dbReference type="NCBIfam" id="TIGR01292">
    <property type="entry name" value="TRX_reduct"/>
    <property type="match status" value="1"/>
</dbReference>
<dbReference type="STRING" id="545694.TREPR_3858"/>
<dbReference type="InterPro" id="IPR050097">
    <property type="entry name" value="Ferredoxin-NADP_redctase_2"/>
</dbReference>
<dbReference type="PRINTS" id="PR00469">
    <property type="entry name" value="PNDRDTASEII"/>
</dbReference>
<comment type="similarity">
    <text evidence="1 7">Belongs to the class-II pyridine nucleotide-disulfide oxidoreductase family.</text>
</comment>
<dbReference type="InterPro" id="IPR005982">
    <property type="entry name" value="Thioredox_Rdtase"/>
</dbReference>
<dbReference type="PROSITE" id="PS00573">
    <property type="entry name" value="PYRIDINE_REDOX_2"/>
    <property type="match status" value="1"/>
</dbReference>
<keyword evidence="3 7" id="KW-0274">FAD</keyword>
<dbReference type="OrthoDB" id="9806179at2"/>
<dbReference type="Proteomes" id="UP000009223">
    <property type="component" value="Chromosome"/>
</dbReference>
<keyword evidence="6 7" id="KW-0676">Redox-active center</keyword>
<dbReference type="PANTHER" id="PTHR48105">
    <property type="entry name" value="THIOREDOXIN REDUCTASE 1-RELATED-RELATED"/>
    <property type="match status" value="1"/>
</dbReference>
<evidence type="ECO:0000256" key="6">
    <source>
        <dbReference type="ARBA" id="ARBA00023284"/>
    </source>
</evidence>
<dbReference type="Gene3D" id="3.50.50.60">
    <property type="entry name" value="FAD/NAD(P)-binding domain"/>
    <property type="match status" value="2"/>
</dbReference>
<comment type="subunit">
    <text evidence="7">Homodimer.</text>
</comment>
<dbReference type="RefSeq" id="WP_015706482.1">
    <property type="nucleotide sequence ID" value="NC_015578.1"/>
</dbReference>
<gene>
    <name evidence="10" type="primary">trxB</name>
    <name evidence="10" type="ordered locus">TREPR_3858</name>
</gene>
<dbReference type="InterPro" id="IPR036188">
    <property type="entry name" value="FAD/NAD-bd_sf"/>
</dbReference>
<evidence type="ECO:0000256" key="2">
    <source>
        <dbReference type="ARBA" id="ARBA00022630"/>
    </source>
</evidence>
<dbReference type="AlphaFoldDB" id="F5YP36"/>